<dbReference type="Pfam" id="PF04855">
    <property type="entry name" value="SNF5"/>
    <property type="match status" value="1"/>
</dbReference>
<protein>
    <submittedName>
        <fullName evidence="2">Uncharacterized protein</fullName>
    </submittedName>
</protein>
<dbReference type="AlphaFoldDB" id="A0A9N8EP78"/>
<accession>A0A9N8EP78</accession>
<dbReference type="EMBL" id="CAICTM010001575">
    <property type="protein sequence ID" value="CAB9524736.1"/>
    <property type="molecule type" value="Genomic_DNA"/>
</dbReference>
<dbReference type="GO" id="GO:0000228">
    <property type="term" value="C:nuclear chromosome"/>
    <property type="evidence" value="ECO:0007669"/>
    <property type="project" value="InterPro"/>
</dbReference>
<dbReference type="Proteomes" id="UP001153069">
    <property type="component" value="Unassembled WGS sequence"/>
</dbReference>
<name>A0A9N8EP78_9STRA</name>
<dbReference type="InterPro" id="IPR006939">
    <property type="entry name" value="SNF5"/>
</dbReference>
<dbReference type="OrthoDB" id="515064at2759"/>
<sequence>MALAASSHSNRPSYSNVNLVPLRVNVVSNDHSLAIVDTLVFDRYCWPIPLYDPLEEALERNADELAYTLLSDLEVYGMGRTVRHFTNRVDLWTTGLQEKIRRQLLPQLRHVAKTTKLRIPKHIDDEEENAQKRKRQEEESATISTSSEAQPAQKSSKRKRKAALVPVRLRLCVNGVRIHDDFIWDLSVPQCPLQFAQSLGKDLNLSEEAVVAIMTSIVEQLDGSVVEDTKDLDVNSAKKNASAAWALEHRVHLTNVTQILTLHRPQQPATSTAPSR</sequence>
<dbReference type="GO" id="GO:0006338">
    <property type="term" value="P:chromatin remodeling"/>
    <property type="evidence" value="ECO:0007669"/>
    <property type="project" value="InterPro"/>
</dbReference>
<reference evidence="2" key="1">
    <citation type="submission" date="2020-06" db="EMBL/GenBank/DDBJ databases">
        <authorList>
            <consortium name="Plant Systems Biology data submission"/>
        </authorList>
    </citation>
    <scope>NUCLEOTIDE SEQUENCE</scope>
    <source>
        <strain evidence="2">D6</strain>
    </source>
</reference>
<comment type="caution">
    <text evidence="2">The sequence shown here is derived from an EMBL/GenBank/DDBJ whole genome shotgun (WGS) entry which is preliminary data.</text>
</comment>
<evidence type="ECO:0000313" key="2">
    <source>
        <dbReference type="EMBL" id="CAB9524736.1"/>
    </source>
</evidence>
<keyword evidence="3" id="KW-1185">Reference proteome</keyword>
<evidence type="ECO:0000313" key="3">
    <source>
        <dbReference type="Proteomes" id="UP001153069"/>
    </source>
</evidence>
<evidence type="ECO:0000256" key="1">
    <source>
        <dbReference type="SAM" id="MobiDB-lite"/>
    </source>
</evidence>
<feature type="region of interest" description="Disordered" evidence="1">
    <location>
        <begin position="119"/>
        <end position="159"/>
    </location>
</feature>
<gene>
    <name evidence="2" type="ORF">SEMRO_1577_G283610.1</name>
</gene>
<organism evidence="2 3">
    <name type="scientific">Seminavis robusta</name>
    <dbReference type="NCBI Taxonomy" id="568900"/>
    <lineage>
        <taxon>Eukaryota</taxon>
        <taxon>Sar</taxon>
        <taxon>Stramenopiles</taxon>
        <taxon>Ochrophyta</taxon>
        <taxon>Bacillariophyta</taxon>
        <taxon>Bacillariophyceae</taxon>
        <taxon>Bacillariophycidae</taxon>
        <taxon>Naviculales</taxon>
        <taxon>Naviculaceae</taxon>
        <taxon>Seminavis</taxon>
    </lineage>
</organism>
<feature type="compositionally biased region" description="Basic and acidic residues" evidence="1">
    <location>
        <begin position="121"/>
        <end position="138"/>
    </location>
</feature>
<proteinExistence type="predicted"/>